<dbReference type="HAMAP" id="MF_01039">
    <property type="entry name" value="PGAM_GpmA"/>
    <property type="match status" value="1"/>
</dbReference>
<evidence type="ECO:0000256" key="4">
    <source>
        <dbReference type="ARBA" id="ARBA00023235"/>
    </source>
</evidence>
<dbReference type="eggNOG" id="KOG0235">
    <property type="taxonomic scope" value="Eukaryota"/>
</dbReference>
<name>K0RJ81_THAOC</name>
<dbReference type="PANTHER" id="PTHR11931">
    <property type="entry name" value="PHOSPHOGLYCERATE MUTASE"/>
    <property type="match status" value="1"/>
</dbReference>
<dbReference type="InterPro" id="IPR029033">
    <property type="entry name" value="His_PPase_superfam"/>
</dbReference>
<dbReference type="InterPro" id="IPR013078">
    <property type="entry name" value="His_Pase_superF_clade-1"/>
</dbReference>
<dbReference type="EMBL" id="AGNL01045227">
    <property type="protein sequence ID" value="EJK48981.1"/>
    <property type="molecule type" value="Genomic_DNA"/>
</dbReference>
<feature type="binding site" evidence="6">
    <location>
        <position position="711"/>
    </location>
    <ligand>
        <name>substrate</name>
    </ligand>
</feature>
<evidence type="ECO:0000256" key="2">
    <source>
        <dbReference type="ARBA" id="ARBA00012028"/>
    </source>
</evidence>
<dbReference type="OrthoDB" id="4818801at2759"/>
<evidence type="ECO:0000256" key="6">
    <source>
        <dbReference type="PIRSR" id="PIRSR613078-2"/>
    </source>
</evidence>
<dbReference type="Proteomes" id="UP000266841">
    <property type="component" value="Unassembled WGS sequence"/>
</dbReference>
<evidence type="ECO:0000256" key="1">
    <source>
        <dbReference type="ARBA" id="ARBA00006717"/>
    </source>
</evidence>
<evidence type="ECO:0000313" key="10">
    <source>
        <dbReference type="Proteomes" id="UP000266841"/>
    </source>
</evidence>
<feature type="binding site" evidence="6">
    <location>
        <position position="673"/>
    </location>
    <ligand>
        <name>substrate</name>
    </ligand>
</feature>
<comment type="similarity">
    <text evidence="1">Belongs to the phosphoglycerate mutase family. BPG-dependent PGAM subfamily.</text>
</comment>
<feature type="site" description="Transition state stabilizer" evidence="7">
    <location>
        <position position="839"/>
    </location>
</feature>
<dbReference type="AlphaFoldDB" id="K0RJ81"/>
<evidence type="ECO:0000256" key="5">
    <source>
        <dbReference type="PIRSR" id="PIRSR613078-1"/>
    </source>
</evidence>
<evidence type="ECO:0000313" key="9">
    <source>
        <dbReference type="EMBL" id="EJK48981.1"/>
    </source>
</evidence>
<proteinExistence type="inferred from homology"/>
<dbReference type="NCBIfam" id="TIGR01258">
    <property type="entry name" value="pgm_1"/>
    <property type="match status" value="2"/>
</dbReference>
<feature type="binding site" evidence="6">
    <location>
        <begin position="621"/>
        <end position="628"/>
    </location>
    <ligand>
        <name>substrate</name>
    </ligand>
</feature>
<dbReference type="Pfam" id="PF00300">
    <property type="entry name" value="His_Phos_1"/>
    <property type="match status" value="2"/>
</dbReference>
<feature type="active site" description="Proton donor/acceptor" evidence="5">
    <location>
        <position position="700"/>
    </location>
</feature>
<accession>K0RJ81</accession>
<protein>
    <recommendedName>
        <fullName evidence="2">phosphoglycerate mutase (2,3-diphosphoglycerate-dependent)</fullName>
        <ecNumber evidence="2">5.4.2.11</ecNumber>
    </recommendedName>
</protein>
<dbReference type="Gene3D" id="3.40.50.1240">
    <property type="entry name" value="Phosphoglycerate mutase-like"/>
    <property type="match status" value="2"/>
</dbReference>
<feature type="binding site" evidence="6">
    <location>
        <begin position="700"/>
        <end position="703"/>
    </location>
    <ligand>
        <name>substrate</name>
    </ligand>
</feature>
<keyword evidence="3" id="KW-0324">Glycolysis</keyword>
<sequence>MISRLTHNPVLPPVRPVFVEAVVPVSPWGRTAALRSEPAAAGCPRCPGRSVPPTSYVWLATEQAIGWSGGVPRFESLTFASPALPASAVPTLSTIRFDSAARGGEFGFGRSAERYLEAMAALLSLALLSLAPPAMSFAPPRAPSAARSRDPPASRAAVVLLGSSSDENANGGAPRPPDDGLEQYSRCLSPVEARRSVRDESNRYSIIDSRKTLLGRIARGPARLLGRAVAGVAGRRGAKKPGSLILLRCGESEWTKTGRFTGWADPDRAEESSLNTVIREGVLEVEHAGRLLLSEGYEPDIVYTSLLKRAVKSVWAILNTLDSSYLPVYKSWRLNERSYGALTGLRKMDAAKELGYDVVQAWRNSHNARPPPMKETDEYYPGNDRRYDGLVEGGVPLTESLADCMERGRTIEGCGAFQIVYDAHMWSFGPSARPLWEYGISRKIEKGNTVLVVAHTNTLRGLMKFDSNMRPLPPEEGKMSQAHTNGVFLEKPGLIQEALERTARWDRVVPGSFGQILPQIHRTTNLEDCLFKLKEEQSSAKKNEEVGVNPNDDGHLIVTNMANAPAENIEFGGGDADFEEFFEGNGDQTMDISMNVQKVSEESPGIVKQGTSNDPVVVFIRHGRTPHNVLGLFTGWEDPPLAPEGVEDARRAGRLLKMHGFEFDVVYTSWLQRAIETAWYCIDELDETWLPIVKSWRLNERMYGALTGQSKQMIANKYGEDQLKKWRRGFKVQPPAVSSYSLNYPGNDYRRAKQVRDLRISLSETINRSIEAREIQVHRKFPKAESLWNCVSISTILLSSACVTSHSLNVKMNRSIPFYTERIVPEAVQNGKRVLITSHENAIRGILMHLCDIPEEAMNQLHLPNGLPLVYNVRGKCITLLDDGTGEDPMDVHDFGPAAQYLFRPCEVDDDFWGEIETRGAEGEPKKREVVSA</sequence>
<feature type="binding site" evidence="6">
    <location>
        <begin position="727"/>
        <end position="728"/>
    </location>
    <ligand>
        <name>substrate</name>
    </ligand>
</feature>
<gene>
    <name evidence="9" type="ORF">THAOC_32182</name>
</gene>
<keyword evidence="4" id="KW-0413">Isomerase</keyword>
<comment type="caution">
    <text evidence="9">The sequence shown here is derived from an EMBL/GenBank/DDBJ whole genome shotgun (WGS) entry which is preliminary data.</text>
</comment>
<dbReference type="InterPro" id="IPR005952">
    <property type="entry name" value="Phosphogly_mut1"/>
</dbReference>
<dbReference type="SMART" id="SM00855">
    <property type="entry name" value="PGAM"/>
    <property type="match status" value="2"/>
</dbReference>
<evidence type="ECO:0000256" key="3">
    <source>
        <dbReference type="ARBA" id="ARBA00023152"/>
    </source>
</evidence>
<dbReference type="OMA" id="YLFRPCE"/>
<feature type="binding site" evidence="6">
    <location>
        <begin position="634"/>
        <end position="635"/>
    </location>
    <ligand>
        <name>substrate</name>
    </ligand>
</feature>
<dbReference type="EC" id="5.4.2.11" evidence="2"/>
<organism evidence="9 10">
    <name type="scientific">Thalassiosira oceanica</name>
    <name type="common">Marine diatom</name>
    <dbReference type="NCBI Taxonomy" id="159749"/>
    <lineage>
        <taxon>Eukaryota</taxon>
        <taxon>Sar</taxon>
        <taxon>Stramenopiles</taxon>
        <taxon>Ochrophyta</taxon>
        <taxon>Bacillariophyta</taxon>
        <taxon>Coscinodiscophyceae</taxon>
        <taxon>Thalassiosirophycidae</taxon>
        <taxon>Thalassiosirales</taxon>
        <taxon>Thalassiosiraceae</taxon>
        <taxon>Thalassiosira</taxon>
    </lineage>
</organism>
<dbReference type="GO" id="GO:0004619">
    <property type="term" value="F:phosphoglycerate mutase activity"/>
    <property type="evidence" value="ECO:0007669"/>
    <property type="project" value="UniProtKB-EC"/>
</dbReference>
<evidence type="ECO:0000256" key="7">
    <source>
        <dbReference type="PIRSR" id="PIRSR613078-3"/>
    </source>
</evidence>
<feature type="active site" description="Tele-phosphohistidine intermediate" evidence="5">
    <location>
        <position position="622"/>
    </location>
</feature>
<keyword evidence="10" id="KW-1185">Reference proteome</keyword>
<dbReference type="SUPFAM" id="SSF53254">
    <property type="entry name" value="Phosphoglycerate mutase-like"/>
    <property type="match status" value="2"/>
</dbReference>
<dbReference type="CDD" id="cd07067">
    <property type="entry name" value="HP_PGM_like"/>
    <property type="match status" value="2"/>
</dbReference>
<evidence type="ECO:0000256" key="8">
    <source>
        <dbReference type="SAM" id="MobiDB-lite"/>
    </source>
</evidence>
<reference evidence="9 10" key="1">
    <citation type="journal article" date="2012" name="Genome Biol.">
        <title>Genome and low-iron response of an oceanic diatom adapted to chronic iron limitation.</title>
        <authorList>
            <person name="Lommer M."/>
            <person name="Specht M."/>
            <person name="Roy A.S."/>
            <person name="Kraemer L."/>
            <person name="Andreson R."/>
            <person name="Gutowska M.A."/>
            <person name="Wolf J."/>
            <person name="Bergner S.V."/>
            <person name="Schilhabel M.B."/>
            <person name="Klostermeier U.C."/>
            <person name="Beiko R.G."/>
            <person name="Rosenstiel P."/>
            <person name="Hippler M."/>
            <person name="Laroche J."/>
        </authorList>
    </citation>
    <scope>NUCLEOTIDE SEQUENCE [LARGE SCALE GENOMIC DNA]</scope>
    <source>
        <strain evidence="9 10">CCMP1005</strain>
    </source>
</reference>
<dbReference type="GO" id="GO:0006096">
    <property type="term" value="P:glycolytic process"/>
    <property type="evidence" value="ECO:0007669"/>
    <property type="project" value="UniProtKB-KW"/>
</dbReference>
<feature type="region of interest" description="Disordered" evidence="8">
    <location>
        <begin position="164"/>
        <end position="183"/>
    </location>
</feature>